<evidence type="ECO:0000259" key="4">
    <source>
        <dbReference type="Pfam" id="PF00891"/>
    </source>
</evidence>
<dbReference type="InterPro" id="IPR001077">
    <property type="entry name" value="COMT_C"/>
</dbReference>
<sequence>MASTLTDLTSTITSALSSLPPQEKIQDGERMQLLEAINRLQAELEPPVVSLRRFCFSHYPLVIIRVAQGMGIFDAFVEAHGAALTTQELSSKTKGDDKLLKRVMRFLCAHGIFKETAKETYQPLPLAMAFGTGSAPGNMIKHFHACMQASAKIFEYFEQRDHYFEWLKKNPEIQEAFNSVMTESQKHRGDDWFDIFPVTEKLTLSALESSDRALLVDIGAGVGHDIKAFKNRFPELPGKLIFQDLPQVIDTVKEPNSDGIIAVGHDMFESQPIQGAKAYYMRTVLHDFPDKQALEALSHIREAMAKDSILLIHEHTTPEGGNVPPLAATLDFHMMEIFSALERSEQQWVTLLEKAGFRIANVWKGQSATVPVALFEATLP</sequence>
<dbReference type="PANTHER" id="PTHR43712">
    <property type="entry name" value="PUTATIVE (AFU_ORTHOLOGUE AFUA_4G14580)-RELATED"/>
    <property type="match status" value="1"/>
</dbReference>
<dbReference type="SUPFAM" id="SSF53335">
    <property type="entry name" value="S-adenosyl-L-methionine-dependent methyltransferases"/>
    <property type="match status" value="1"/>
</dbReference>
<dbReference type="InterPro" id="IPR012967">
    <property type="entry name" value="COMT_dimerisation"/>
</dbReference>
<dbReference type="Gene3D" id="3.40.50.150">
    <property type="entry name" value="Vaccinia Virus protein VP39"/>
    <property type="match status" value="1"/>
</dbReference>
<dbReference type="EMBL" id="JBFXLU010000009">
    <property type="protein sequence ID" value="KAL2855894.1"/>
    <property type="molecule type" value="Genomic_DNA"/>
</dbReference>
<protein>
    <submittedName>
        <fullName evidence="6">S-adenosyl-L-methionine-dependent methyltransferase</fullName>
    </submittedName>
</protein>
<dbReference type="InterPro" id="IPR016461">
    <property type="entry name" value="COMT-like"/>
</dbReference>
<dbReference type="SUPFAM" id="SSF46785">
    <property type="entry name" value="Winged helix' DNA-binding domain"/>
    <property type="match status" value="1"/>
</dbReference>
<accession>A0ABR4KUC8</accession>
<dbReference type="Proteomes" id="UP001610446">
    <property type="component" value="Unassembled WGS sequence"/>
</dbReference>
<organism evidence="6 7">
    <name type="scientific">Aspergillus pseudoustus</name>
    <dbReference type="NCBI Taxonomy" id="1810923"/>
    <lineage>
        <taxon>Eukaryota</taxon>
        <taxon>Fungi</taxon>
        <taxon>Dikarya</taxon>
        <taxon>Ascomycota</taxon>
        <taxon>Pezizomycotina</taxon>
        <taxon>Eurotiomycetes</taxon>
        <taxon>Eurotiomycetidae</taxon>
        <taxon>Eurotiales</taxon>
        <taxon>Aspergillaceae</taxon>
        <taxon>Aspergillus</taxon>
        <taxon>Aspergillus subgen. Nidulantes</taxon>
    </lineage>
</organism>
<dbReference type="PANTHER" id="PTHR43712:SF11">
    <property type="entry name" value="O-METHYLTRANSFERASE (AFU_ORTHOLOGUE AFUA_2G17820)-RELATED"/>
    <property type="match status" value="1"/>
</dbReference>
<evidence type="ECO:0000313" key="7">
    <source>
        <dbReference type="Proteomes" id="UP001610446"/>
    </source>
</evidence>
<dbReference type="Gene3D" id="1.10.10.10">
    <property type="entry name" value="Winged helix-like DNA-binding domain superfamily/Winged helix DNA-binding domain"/>
    <property type="match status" value="1"/>
</dbReference>
<keyword evidence="2" id="KW-0808">Transferase</keyword>
<dbReference type="Pfam" id="PF08100">
    <property type="entry name" value="Dimerisation"/>
    <property type="match status" value="1"/>
</dbReference>
<dbReference type="Pfam" id="PF00891">
    <property type="entry name" value="Methyltransf_2"/>
    <property type="match status" value="1"/>
</dbReference>
<evidence type="ECO:0000313" key="6">
    <source>
        <dbReference type="EMBL" id="KAL2855894.1"/>
    </source>
</evidence>
<evidence type="ECO:0000259" key="5">
    <source>
        <dbReference type="Pfam" id="PF08100"/>
    </source>
</evidence>
<dbReference type="InterPro" id="IPR036390">
    <property type="entry name" value="WH_DNA-bd_sf"/>
</dbReference>
<proteinExistence type="predicted"/>
<dbReference type="GO" id="GO:0032259">
    <property type="term" value="P:methylation"/>
    <property type="evidence" value="ECO:0007669"/>
    <property type="project" value="UniProtKB-KW"/>
</dbReference>
<gene>
    <name evidence="6" type="ORF">BJY01DRAFT_231519</name>
</gene>
<feature type="domain" description="O-methyltransferase C-terminal" evidence="4">
    <location>
        <begin position="163"/>
        <end position="358"/>
    </location>
</feature>
<dbReference type="PIRSF" id="PIRSF005739">
    <property type="entry name" value="O-mtase"/>
    <property type="match status" value="1"/>
</dbReference>
<evidence type="ECO:0000256" key="2">
    <source>
        <dbReference type="ARBA" id="ARBA00022679"/>
    </source>
</evidence>
<feature type="domain" description="O-methyltransferase dimerisation" evidence="5">
    <location>
        <begin position="63"/>
        <end position="130"/>
    </location>
</feature>
<dbReference type="PROSITE" id="PS51683">
    <property type="entry name" value="SAM_OMT_II"/>
    <property type="match status" value="1"/>
</dbReference>
<dbReference type="GO" id="GO:0008168">
    <property type="term" value="F:methyltransferase activity"/>
    <property type="evidence" value="ECO:0007669"/>
    <property type="project" value="UniProtKB-KW"/>
</dbReference>
<keyword evidence="3" id="KW-0949">S-adenosyl-L-methionine</keyword>
<evidence type="ECO:0000256" key="3">
    <source>
        <dbReference type="ARBA" id="ARBA00022691"/>
    </source>
</evidence>
<evidence type="ECO:0000256" key="1">
    <source>
        <dbReference type="ARBA" id="ARBA00022603"/>
    </source>
</evidence>
<keyword evidence="7" id="KW-1185">Reference proteome</keyword>
<dbReference type="InterPro" id="IPR029063">
    <property type="entry name" value="SAM-dependent_MTases_sf"/>
</dbReference>
<name>A0ABR4KUC8_9EURO</name>
<dbReference type="InterPro" id="IPR036388">
    <property type="entry name" value="WH-like_DNA-bd_sf"/>
</dbReference>
<comment type="caution">
    <text evidence="6">The sequence shown here is derived from an EMBL/GenBank/DDBJ whole genome shotgun (WGS) entry which is preliminary data.</text>
</comment>
<reference evidence="6 7" key="1">
    <citation type="submission" date="2024-07" db="EMBL/GenBank/DDBJ databases">
        <title>Section-level genome sequencing and comparative genomics of Aspergillus sections Usti and Cavernicolus.</title>
        <authorList>
            <consortium name="Lawrence Berkeley National Laboratory"/>
            <person name="Nybo J.L."/>
            <person name="Vesth T.C."/>
            <person name="Theobald S."/>
            <person name="Frisvad J.C."/>
            <person name="Larsen T.O."/>
            <person name="Kjaerboelling I."/>
            <person name="Rothschild-Mancinelli K."/>
            <person name="Lyhne E.K."/>
            <person name="Kogle M.E."/>
            <person name="Barry K."/>
            <person name="Clum A."/>
            <person name="Na H."/>
            <person name="Ledsgaard L."/>
            <person name="Lin J."/>
            <person name="Lipzen A."/>
            <person name="Kuo A."/>
            <person name="Riley R."/>
            <person name="Mondo S."/>
            <person name="Labutti K."/>
            <person name="Haridas S."/>
            <person name="Pangalinan J."/>
            <person name="Salamov A.A."/>
            <person name="Simmons B.A."/>
            <person name="Magnuson J.K."/>
            <person name="Chen J."/>
            <person name="Drula E."/>
            <person name="Henrissat B."/>
            <person name="Wiebenga A."/>
            <person name="Lubbers R.J."/>
            <person name="Gomes A.C."/>
            <person name="Makela M.R."/>
            <person name="Stajich J."/>
            <person name="Grigoriev I.V."/>
            <person name="Mortensen U.H."/>
            <person name="De Vries R.P."/>
            <person name="Baker S.E."/>
            <person name="Andersen M.R."/>
        </authorList>
    </citation>
    <scope>NUCLEOTIDE SEQUENCE [LARGE SCALE GENOMIC DNA]</scope>
    <source>
        <strain evidence="6 7">CBS 123904</strain>
    </source>
</reference>
<keyword evidence="1 6" id="KW-0489">Methyltransferase</keyword>